<dbReference type="PANTHER" id="PTHR30404">
    <property type="entry name" value="N-ACETYLMURAMOYL-L-ALANINE AMIDASE"/>
    <property type="match status" value="1"/>
</dbReference>
<reference evidence="4 5" key="1">
    <citation type="submission" date="2024-03" db="EMBL/GenBank/DDBJ databases">
        <title>Actinomycetospora sp. OC33-EN06, a novel actinomycete isolated from wild orchid (Aerides multiflora).</title>
        <authorList>
            <person name="Suriyachadkun C."/>
        </authorList>
    </citation>
    <scope>NUCLEOTIDE SEQUENCE [LARGE SCALE GENOMIC DNA]</scope>
    <source>
        <strain evidence="4 5">OC33-EN06</strain>
    </source>
</reference>
<dbReference type="PANTHER" id="PTHR30404:SF0">
    <property type="entry name" value="N-ACETYLMURAMOYL-L-ALANINE AMIDASE AMIC"/>
    <property type="match status" value="1"/>
</dbReference>
<dbReference type="InterPro" id="IPR050695">
    <property type="entry name" value="N-acetylmuramoyl_amidase_3"/>
</dbReference>
<evidence type="ECO:0000256" key="2">
    <source>
        <dbReference type="SAM" id="Phobius"/>
    </source>
</evidence>
<keyword evidence="5" id="KW-1185">Reference proteome</keyword>
<gene>
    <name evidence="4" type="ORF">WCD41_01740</name>
</gene>
<dbReference type="Pfam" id="PF01520">
    <property type="entry name" value="Amidase_3"/>
    <property type="match status" value="1"/>
</dbReference>
<proteinExistence type="predicted"/>
<dbReference type="Proteomes" id="UP001370100">
    <property type="component" value="Unassembled WGS sequence"/>
</dbReference>
<dbReference type="SUPFAM" id="SSF53187">
    <property type="entry name" value="Zn-dependent exopeptidases"/>
    <property type="match status" value="1"/>
</dbReference>
<evidence type="ECO:0000259" key="3">
    <source>
        <dbReference type="SMART" id="SM00646"/>
    </source>
</evidence>
<dbReference type="RefSeq" id="WP_337711650.1">
    <property type="nucleotide sequence ID" value="NZ_JBBEGL010000001.1"/>
</dbReference>
<keyword evidence="2" id="KW-0812">Transmembrane</keyword>
<comment type="caution">
    <text evidence="4">The sequence shown here is derived from an EMBL/GenBank/DDBJ whole genome shotgun (WGS) entry which is preliminary data.</text>
</comment>
<dbReference type="Gene3D" id="3.40.630.40">
    <property type="entry name" value="Zn-dependent exopeptidases"/>
    <property type="match status" value="1"/>
</dbReference>
<evidence type="ECO:0000256" key="1">
    <source>
        <dbReference type="ARBA" id="ARBA00022801"/>
    </source>
</evidence>
<protein>
    <submittedName>
        <fullName evidence="4">N-acetylmuramoyl-L-alanine amidase</fullName>
    </submittedName>
</protein>
<feature type="domain" description="MurNAc-LAA" evidence="3">
    <location>
        <begin position="173"/>
        <end position="309"/>
    </location>
</feature>
<dbReference type="SMART" id="SM00646">
    <property type="entry name" value="Ami_3"/>
    <property type="match status" value="1"/>
</dbReference>
<keyword evidence="1" id="KW-0378">Hydrolase</keyword>
<evidence type="ECO:0000313" key="5">
    <source>
        <dbReference type="Proteomes" id="UP001370100"/>
    </source>
</evidence>
<dbReference type="CDD" id="cd02696">
    <property type="entry name" value="MurNAc-LAA"/>
    <property type="match status" value="1"/>
</dbReference>
<keyword evidence="2" id="KW-1133">Transmembrane helix</keyword>
<organism evidence="4 5">
    <name type="scientific">Actinomycetospora aeridis</name>
    <dbReference type="NCBI Taxonomy" id="3129231"/>
    <lineage>
        <taxon>Bacteria</taxon>
        <taxon>Bacillati</taxon>
        <taxon>Actinomycetota</taxon>
        <taxon>Actinomycetes</taxon>
        <taxon>Pseudonocardiales</taxon>
        <taxon>Pseudonocardiaceae</taxon>
        <taxon>Actinomycetospora</taxon>
    </lineage>
</organism>
<feature type="transmembrane region" description="Helical" evidence="2">
    <location>
        <begin position="21"/>
        <end position="39"/>
    </location>
</feature>
<dbReference type="InterPro" id="IPR002508">
    <property type="entry name" value="MurNAc-LAA_cat"/>
</dbReference>
<sequence length="318" mass="32008">MGRHHALTADERAARKGRRRVLEVLIVLLLAAASLVLGFSSQEAPTRGAGPGGGATAAAAPGPVAVDPAAFPAGGCVRLAPSGPGPAATVVLDAGHGGPDPGSEGTTADGDVRREKDLTLAVARSAAERLRARGTTVVLTRSTDELGTPLADDAVQDGALTTDASQLDLLGRVRCANVARADALVSVHFNSFADAEVGGTETLYEPERPIGPRSRALAQSLQTAIRTRLAAAGHTPLDRGIADDSSGAESGGGHLVLLGPRIPGYIDEPSAMPGALVEPLFLTNPGDLAAVADPAGTDAVGEAVATGVGEYLDGAQRR</sequence>
<name>A0ABU8MYF4_9PSEU</name>
<keyword evidence="2" id="KW-0472">Membrane</keyword>
<accession>A0ABU8MYF4</accession>
<dbReference type="EMBL" id="JBBEGL010000001">
    <property type="protein sequence ID" value="MEJ2885156.1"/>
    <property type="molecule type" value="Genomic_DNA"/>
</dbReference>
<evidence type="ECO:0000313" key="4">
    <source>
        <dbReference type="EMBL" id="MEJ2885156.1"/>
    </source>
</evidence>